<evidence type="ECO:0000313" key="7">
    <source>
        <dbReference type="EMBL" id="SFV69119.1"/>
    </source>
</evidence>
<sequence length="356" mass="40862">MLAFKYIAFHYLKYFFVIMTALVLFMVGFDYMGNAESLSSSANLILIYLVYKAFFAIDMLLPLALVFAMISTKIFLIRSNALVSFFSLGYSRVDVLRPFVVVSTVIILLFISLHSWSSFARADEFSNNIRENNQYLSPTRDLFFTYKGQYVYFSKMLPLQEKAEDIRVFSVKNDSLKEVIIAKEAVYRDDYWLIKEADIITKPDDLSFTSAGIVVTKTNDLKILEGFRPKILDQVYEGKVNFTIKNAIDAIVLLEEQNMNTSSIKGALYKIFIYPFFVPCLIVIIFFFVPISVRFLNVSLFSFGAILATLLIWGVLFMLIELSNNKTISSEVGVIAPVIILFLIALRQWRKYRMAT</sequence>
<dbReference type="GO" id="GO:0043190">
    <property type="term" value="C:ATP-binding cassette (ABC) transporter complex"/>
    <property type="evidence" value="ECO:0007669"/>
    <property type="project" value="TreeGrafter"/>
</dbReference>
<dbReference type="GO" id="GO:0015920">
    <property type="term" value="P:lipopolysaccharide transport"/>
    <property type="evidence" value="ECO:0007669"/>
    <property type="project" value="TreeGrafter"/>
</dbReference>
<evidence type="ECO:0000256" key="4">
    <source>
        <dbReference type="ARBA" id="ARBA00022989"/>
    </source>
</evidence>
<keyword evidence="5 6" id="KW-0472">Membrane</keyword>
<feature type="transmembrane region" description="Helical" evidence="6">
    <location>
        <begin position="45"/>
        <end position="68"/>
    </location>
</feature>
<evidence type="ECO:0000256" key="6">
    <source>
        <dbReference type="SAM" id="Phobius"/>
    </source>
</evidence>
<evidence type="ECO:0000256" key="1">
    <source>
        <dbReference type="ARBA" id="ARBA00004651"/>
    </source>
</evidence>
<accession>A0A1W1CTL3</accession>
<feature type="transmembrane region" description="Helical" evidence="6">
    <location>
        <begin position="295"/>
        <end position="320"/>
    </location>
</feature>
<feature type="transmembrane region" description="Helical" evidence="6">
    <location>
        <begin position="332"/>
        <end position="349"/>
    </location>
</feature>
<protein>
    <submittedName>
        <fullName evidence="7">Permease YjgP/YjgQ</fullName>
    </submittedName>
</protein>
<dbReference type="PANTHER" id="PTHR33529:SF6">
    <property type="entry name" value="YJGP_YJGQ FAMILY PERMEASE"/>
    <property type="match status" value="1"/>
</dbReference>
<feature type="transmembrane region" description="Helical" evidence="6">
    <location>
        <begin position="267"/>
        <end position="289"/>
    </location>
</feature>
<organism evidence="7">
    <name type="scientific">hydrothermal vent metagenome</name>
    <dbReference type="NCBI Taxonomy" id="652676"/>
    <lineage>
        <taxon>unclassified sequences</taxon>
        <taxon>metagenomes</taxon>
        <taxon>ecological metagenomes</taxon>
    </lineage>
</organism>
<proteinExistence type="predicted"/>
<comment type="subcellular location">
    <subcellularLocation>
        <location evidence="1">Cell membrane</location>
        <topology evidence="1">Multi-pass membrane protein</topology>
    </subcellularLocation>
</comment>
<name>A0A1W1CTL3_9ZZZZ</name>
<keyword evidence="3 6" id="KW-0812">Transmembrane</keyword>
<keyword evidence="4 6" id="KW-1133">Transmembrane helix</keyword>
<evidence type="ECO:0000256" key="2">
    <source>
        <dbReference type="ARBA" id="ARBA00022475"/>
    </source>
</evidence>
<dbReference type="Pfam" id="PF03739">
    <property type="entry name" value="LptF_LptG"/>
    <property type="match status" value="1"/>
</dbReference>
<feature type="transmembrane region" description="Helical" evidence="6">
    <location>
        <begin position="99"/>
        <end position="120"/>
    </location>
</feature>
<keyword evidence="2" id="KW-1003">Cell membrane</keyword>
<dbReference type="EMBL" id="FPHF01000113">
    <property type="protein sequence ID" value="SFV69119.1"/>
    <property type="molecule type" value="Genomic_DNA"/>
</dbReference>
<evidence type="ECO:0000256" key="3">
    <source>
        <dbReference type="ARBA" id="ARBA00022692"/>
    </source>
</evidence>
<gene>
    <name evidence="7" type="ORF">MNB_SM-4-784</name>
</gene>
<evidence type="ECO:0000256" key="5">
    <source>
        <dbReference type="ARBA" id="ARBA00023136"/>
    </source>
</evidence>
<dbReference type="InterPro" id="IPR005495">
    <property type="entry name" value="LptG/LptF_permease"/>
</dbReference>
<reference evidence="7" key="1">
    <citation type="submission" date="2016-10" db="EMBL/GenBank/DDBJ databases">
        <authorList>
            <person name="de Groot N.N."/>
        </authorList>
    </citation>
    <scope>NUCLEOTIDE SEQUENCE</scope>
</reference>
<dbReference type="PANTHER" id="PTHR33529">
    <property type="entry name" value="SLR0882 PROTEIN-RELATED"/>
    <property type="match status" value="1"/>
</dbReference>
<dbReference type="AlphaFoldDB" id="A0A1W1CTL3"/>
<feature type="transmembrane region" description="Helical" evidence="6">
    <location>
        <begin position="12"/>
        <end position="33"/>
    </location>
</feature>